<dbReference type="GO" id="GO:0015774">
    <property type="term" value="P:polysaccharide transport"/>
    <property type="evidence" value="ECO:0007669"/>
    <property type="project" value="InterPro"/>
</dbReference>
<dbReference type="EMBL" id="JAELVR010000002">
    <property type="protein sequence ID" value="MBJ6370581.1"/>
    <property type="molecule type" value="Genomic_DNA"/>
</dbReference>
<gene>
    <name evidence="1" type="ORF">JF290_03485</name>
</gene>
<name>A0A8J7LV98_9RHOB</name>
<dbReference type="Proteomes" id="UP000619079">
    <property type="component" value="Unassembled WGS sequence"/>
</dbReference>
<dbReference type="InterPro" id="IPR007833">
    <property type="entry name" value="Capsule_polysaccharide_synth"/>
</dbReference>
<dbReference type="AlphaFoldDB" id="A0A8J7LV98"/>
<sequence>MPKPRLSPRRTTSERVFLFLQGPHGPFFGRLGRQLEATGAGVLRVGFNAGDQVFWPNAKTFLAHPSPLQDWPETIDYLFETRFVSDLVIYGDMRPVHAIAIAAARSRGITVHVFEEGYLRPYWITYERDGSNGNSRLMDLSIEEMRTALAETGAAPQRPPAHWGDMRRHMLYGALYHGCVLAKTRSYPHFTPHRSIPVQREFQLHLSRLLMQPVHALQRGFATHRIRQGHFPYHLVLLQLEHDSNFRAHSPFSSMLDFVSDVVAGFAAGAPRHHHLVFKAHPLEDGRVPLRRTILRLARAAGISERVHVVGGSRLAPLLDEARAVVTVNSTAGQQALWRNLPVRAFGRAVYDKPELVSHQPLPAFFADPVPPDAAAYADYRRFLLATSQVPGGFYARGSRNLALRRITDMMLSPTDPYETLLTPTAAQEQQLRLIQ</sequence>
<protein>
    <submittedName>
        <fullName evidence="1">Capsular biosynthesis protein</fullName>
    </submittedName>
</protein>
<dbReference type="RefSeq" id="WP_199023360.1">
    <property type="nucleotide sequence ID" value="NZ_JAELVR010000002.1"/>
</dbReference>
<comment type="caution">
    <text evidence="1">The sequence shown here is derived from an EMBL/GenBank/DDBJ whole genome shotgun (WGS) entry which is preliminary data.</text>
</comment>
<dbReference type="CDD" id="cd16441">
    <property type="entry name" value="beta_Kdo_transferase_KpsS"/>
    <property type="match status" value="1"/>
</dbReference>
<reference evidence="1" key="1">
    <citation type="submission" date="2020-12" db="EMBL/GenBank/DDBJ databases">
        <title>Sedimentitalea sp. nov., isolated from sand in Incheon.</title>
        <authorList>
            <person name="Kim W."/>
        </authorList>
    </citation>
    <scope>NUCLEOTIDE SEQUENCE</scope>
    <source>
        <strain evidence="1">CAU 1593</strain>
    </source>
</reference>
<dbReference type="GO" id="GO:0000271">
    <property type="term" value="P:polysaccharide biosynthetic process"/>
    <property type="evidence" value="ECO:0007669"/>
    <property type="project" value="InterPro"/>
</dbReference>
<dbReference type="Pfam" id="PF05159">
    <property type="entry name" value="Capsule_synth"/>
    <property type="match status" value="1"/>
</dbReference>
<accession>A0A8J7LV98</accession>
<evidence type="ECO:0000313" key="1">
    <source>
        <dbReference type="EMBL" id="MBJ6370581.1"/>
    </source>
</evidence>
<evidence type="ECO:0000313" key="2">
    <source>
        <dbReference type="Proteomes" id="UP000619079"/>
    </source>
</evidence>
<proteinExistence type="predicted"/>
<organism evidence="1 2">
    <name type="scientific">Sedimentitalea arenosa</name>
    <dbReference type="NCBI Taxonomy" id="2798803"/>
    <lineage>
        <taxon>Bacteria</taxon>
        <taxon>Pseudomonadati</taxon>
        <taxon>Pseudomonadota</taxon>
        <taxon>Alphaproteobacteria</taxon>
        <taxon>Rhodobacterales</taxon>
        <taxon>Paracoccaceae</taxon>
        <taxon>Sedimentitalea</taxon>
    </lineage>
</organism>
<keyword evidence="2" id="KW-1185">Reference proteome</keyword>